<dbReference type="Proteomes" id="UP001159042">
    <property type="component" value="Unassembled WGS sequence"/>
</dbReference>
<evidence type="ECO:0000313" key="2">
    <source>
        <dbReference type="Proteomes" id="UP001159042"/>
    </source>
</evidence>
<proteinExistence type="predicted"/>
<sequence length="168" mass="19062">MVTIEQKYQYLPKELVPDLLWRHNNSLKAYNDLKNDIFDLQICTGASLSGCGAVCQGDSNLKGAKILIRTDNTTALTYLNKMGSVRFPHLNKLARQIWQWGETKNLCFFATYICSGESVYFGPSTNLLLCPYRGIRHPMSKTIILAAAKLCGKHSNRKEFPRRQLTQC</sequence>
<reference evidence="1 2" key="1">
    <citation type="journal article" date="2023" name="Insect Mol. Biol.">
        <title>Genome sequencing provides insights into the evolution of gene families encoding plant cell wall-degrading enzymes in longhorned beetles.</title>
        <authorList>
            <person name="Shin N.R."/>
            <person name="Okamura Y."/>
            <person name="Kirsch R."/>
            <person name="Pauchet Y."/>
        </authorList>
    </citation>
    <scope>NUCLEOTIDE SEQUENCE [LARGE SCALE GENOMIC DNA]</scope>
    <source>
        <strain evidence="1">EAD_L_NR</strain>
    </source>
</reference>
<comment type="caution">
    <text evidence="1">The sequence shown here is derived from an EMBL/GenBank/DDBJ whole genome shotgun (WGS) entry which is preliminary data.</text>
</comment>
<keyword evidence="2" id="KW-1185">Reference proteome</keyword>
<organism evidence="1 2">
    <name type="scientific">Exocentrus adspersus</name>
    <dbReference type="NCBI Taxonomy" id="1586481"/>
    <lineage>
        <taxon>Eukaryota</taxon>
        <taxon>Metazoa</taxon>
        <taxon>Ecdysozoa</taxon>
        <taxon>Arthropoda</taxon>
        <taxon>Hexapoda</taxon>
        <taxon>Insecta</taxon>
        <taxon>Pterygota</taxon>
        <taxon>Neoptera</taxon>
        <taxon>Endopterygota</taxon>
        <taxon>Coleoptera</taxon>
        <taxon>Polyphaga</taxon>
        <taxon>Cucujiformia</taxon>
        <taxon>Chrysomeloidea</taxon>
        <taxon>Cerambycidae</taxon>
        <taxon>Lamiinae</taxon>
        <taxon>Acanthocinini</taxon>
        <taxon>Exocentrus</taxon>
    </lineage>
</organism>
<dbReference type="AlphaFoldDB" id="A0AAV8VDW2"/>
<gene>
    <name evidence="1" type="ORF">NQ315_013458</name>
</gene>
<evidence type="ECO:0000313" key="1">
    <source>
        <dbReference type="EMBL" id="KAJ8912392.1"/>
    </source>
</evidence>
<dbReference type="CDD" id="cd09275">
    <property type="entry name" value="RNase_HI_RT_DIRS1"/>
    <property type="match status" value="1"/>
</dbReference>
<dbReference type="EMBL" id="JANEYG010000131">
    <property type="protein sequence ID" value="KAJ8912392.1"/>
    <property type="molecule type" value="Genomic_DNA"/>
</dbReference>
<name>A0AAV8VDW2_9CUCU</name>
<protein>
    <submittedName>
        <fullName evidence="1">Uncharacterized protein</fullName>
    </submittedName>
</protein>
<accession>A0AAV8VDW2</accession>